<feature type="non-terminal residue" evidence="2">
    <location>
        <position position="1"/>
    </location>
</feature>
<accession>A0A194S8A0</accession>
<dbReference type="RefSeq" id="XP_018271685.1">
    <property type="nucleotide sequence ID" value="XM_018418909.1"/>
</dbReference>
<name>A0A194S8A0_RHOGW</name>
<evidence type="ECO:0000256" key="1">
    <source>
        <dbReference type="SAM" id="MobiDB-lite"/>
    </source>
</evidence>
<dbReference type="Proteomes" id="UP000053890">
    <property type="component" value="Unassembled WGS sequence"/>
</dbReference>
<proteinExistence type="predicted"/>
<organism evidence="2 3">
    <name type="scientific">Rhodotorula graminis (strain WP1)</name>
    <dbReference type="NCBI Taxonomy" id="578459"/>
    <lineage>
        <taxon>Eukaryota</taxon>
        <taxon>Fungi</taxon>
        <taxon>Dikarya</taxon>
        <taxon>Basidiomycota</taxon>
        <taxon>Pucciniomycotina</taxon>
        <taxon>Microbotryomycetes</taxon>
        <taxon>Sporidiobolales</taxon>
        <taxon>Sporidiobolaceae</taxon>
        <taxon>Rhodotorula</taxon>
    </lineage>
</organism>
<feature type="region of interest" description="Disordered" evidence="1">
    <location>
        <begin position="28"/>
        <end position="54"/>
    </location>
</feature>
<dbReference type="GeneID" id="28979356"/>
<protein>
    <submittedName>
        <fullName evidence="2">Uncharacterized protein</fullName>
    </submittedName>
</protein>
<dbReference type="AlphaFoldDB" id="A0A194S8A0"/>
<evidence type="ECO:0000313" key="3">
    <source>
        <dbReference type="Proteomes" id="UP000053890"/>
    </source>
</evidence>
<evidence type="ECO:0000313" key="2">
    <source>
        <dbReference type="EMBL" id="KPV75636.1"/>
    </source>
</evidence>
<gene>
    <name evidence="2" type="ORF">RHOBADRAFT_66256</name>
</gene>
<feature type="compositionally biased region" description="Basic residues" evidence="1">
    <location>
        <begin position="81"/>
        <end position="90"/>
    </location>
</feature>
<reference evidence="2 3" key="1">
    <citation type="journal article" date="2015" name="Front. Microbiol.">
        <title>Genome sequence of the plant growth promoting endophytic yeast Rhodotorula graminis WP1.</title>
        <authorList>
            <person name="Firrincieli A."/>
            <person name="Otillar R."/>
            <person name="Salamov A."/>
            <person name="Schmutz J."/>
            <person name="Khan Z."/>
            <person name="Redman R.S."/>
            <person name="Fleck N.D."/>
            <person name="Lindquist E."/>
            <person name="Grigoriev I.V."/>
            <person name="Doty S.L."/>
        </authorList>
    </citation>
    <scope>NUCLEOTIDE SEQUENCE [LARGE SCALE GENOMIC DNA]</scope>
    <source>
        <strain evidence="2 3">WP1</strain>
    </source>
</reference>
<dbReference type="EMBL" id="KQ474077">
    <property type="protein sequence ID" value="KPV75636.1"/>
    <property type="molecule type" value="Genomic_DNA"/>
</dbReference>
<keyword evidence="3" id="KW-1185">Reference proteome</keyword>
<sequence>QRRRVRPHRARLRLARHVVDPAHGLVAADAAPRGDDGVVPAPCTGVQPERRAREAARHARRRLRRAGELDRVGRRRRAVVRRVGGHHCRRERVQQGGQGGAGPVDSAAEDGRHGARRGHARAQPQLGRLQARHAVRRAQGQQEARA</sequence>
<feature type="region of interest" description="Disordered" evidence="1">
    <location>
        <begin position="81"/>
        <end position="146"/>
    </location>
</feature>